<protein>
    <submittedName>
        <fullName evidence="1">Uncharacterized protein</fullName>
    </submittedName>
</protein>
<dbReference type="EMBL" id="REFZ01000003">
    <property type="protein sequence ID" value="RQH01774.1"/>
    <property type="molecule type" value="Genomic_DNA"/>
</dbReference>
<gene>
    <name evidence="1" type="ORF">EA472_05480</name>
</gene>
<accession>A0A3N6MCX4</accession>
<dbReference type="Proteomes" id="UP000281431">
    <property type="component" value="Unassembled WGS sequence"/>
</dbReference>
<evidence type="ECO:0000313" key="2">
    <source>
        <dbReference type="Proteomes" id="UP000281431"/>
    </source>
</evidence>
<organism evidence="1 2">
    <name type="scientific">Natrarchaeobius chitinivorans</name>
    <dbReference type="NCBI Taxonomy" id="1679083"/>
    <lineage>
        <taxon>Archaea</taxon>
        <taxon>Methanobacteriati</taxon>
        <taxon>Methanobacteriota</taxon>
        <taxon>Stenosarchaea group</taxon>
        <taxon>Halobacteria</taxon>
        <taxon>Halobacteriales</taxon>
        <taxon>Natrialbaceae</taxon>
        <taxon>Natrarchaeobius</taxon>
    </lineage>
</organism>
<dbReference type="AlphaFoldDB" id="A0A3N6MCX4"/>
<reference evidence="1 2" key="1">
    <citation type="submission" date="2018-10" db="EMBL/GenBank/DDBJ databases">
        <title>Natrarchaeobius chitinivorans gen. nov., sp. nov., and Natrarchaeobius haloalkaliphilus sp. nov., alkaliphilic, chitin-utilizing haloarchaea from hypersaline alkaline lakes.</title>
        <authorList>
            <person name="Sorokin D.Y."/>
            <person name="Elcheninov A.G."/>
            <person name="Kostrikina N.A."/>
            <person name="Bale N.J."/>
            <person name="Sinninghe Damste J.S."/>
            <person name="Khijniak T.V."/>
            <person name="Kublanov I.V."/>
            <person name="Toshchakov S.V."/>
        </authorList>
    </citation>
    <scope>NUCLEOTIDE SEQUENCE [LARGE SCALE GENOMIC DNA]</scope>
    <source>
        <strain evidence="1 2">AArcht7</strain>
    </source>
</reference>
<sequence length="79" mass="8799">MISNETTTSTTFQTAVKTNVSRTNHYEAIDALARKGETTNLAILVRTSDLRSEFRRQALDGPDLKPSDPEIETKILTDC</sequence>
<comment type="caution">
    <text evidence="1">The sequence shown here is derived from an EMBL/GenBank/DDBJ whole genome shotgun (WGS) entry which is preliminary data.</text>
</comment>
<proteinExistence type="predicted"/>
<keyword evidence="2" id="KW-1185">Reference proteome</keyword>
<name>A0A3N6MCX4_NATCH</name>
<evidence type="ECO:0000313" key="1">
    <source>
        <dbReference type="EMBL" id="RQH01774.1"/>
    </source>
</evidence>